<dbReference type="InterPro" id="IPR018957">
    <property type="entry name" value="Znf_C3HC4_RING-type"/>
</dbReference>
<dbReference type="AlphaFoldDB" id="A0A1L7WGY9"/>
<evidence type="ECO:0000256" key="1">
    <source>
        <dbReference type="ARBA" id="ARBA00022723"/>
    </source>
</evidence>
<dbReference type="InterPro" id="IPR013083">
    <property type="entry name" value="Znf_RING/FYVE/PHD"/>
</dbReference>
<dbReference type="EMBL" id="FJOG01000002">
    <property type="protein sequence ID" value="CZR52029.1"/>
    <property type="molecule type" value="Genomic_DNA"/>
</dbReference>
<keyword evidence="2 4" id="KW-0863">Zinc-finger</keyword>
<dbReference type="Proteomes" id="UP000184330">
    <property type="component" value="Unassembled WGS sequence"/>
</dbReference>
<dbReference type="PROSITE" id="PS50089">
    <property type="entry name" value="ZF_RING_2"/>
    <property type="match status" value="1"/>
</dbReference>
<feature type="compositionally biased region" description="Basic and acidic residues" evidence="6">
    <location>
        <begin position="67"/>
        <end position="78"/>
    </location>
</feature>
<evidence type="ECO:0000256" key="4">
    <source>
        <dbReference type="PROSITE-ProRule" id="PRU00175"/>
    </source>
</evidence>
<evidence type="ECO:0000256" key="2">
    <source>
        <dbReference type="ARBA" id="ARBA00022771"/>
    </source>
</evidence>
<dbReference type="SMART" id="SM00184">
    <property type="entry name" value="RING"/>
    <property type="match status" value="1"/>
</dbReference>
<evidence type="ECO:0000256" key="3">
    <source>
        <dbReference type="ARBA" id="ARBA00022833"/>
    </source>
</evidence>
<evidence type="ECO:0000313" key="8">
    <source>
        <dbReference type="EMBL" id="CZR52029.1"/>
    </source>
</evidence>
<dbReference type="SUPFAM" id="SSF57850">
    <property type="entry name" value="RING/U-box"/>
    <property type="match status" value="1"/>
</dbReference>
<feature type="compositionally biased region" description="Gly residues" evidence="6">
    <location>
        <begin position="499"/>
        <end position="510"/>
    </location>
</feature>
<feature type="coiled-coil region" evidence="5">
    <location>
        <begin position="357"/>
        <end position="391"/>
    </location>
</feature>
<dbReference type="InterPro" id="IPR017907">
    <property type="entry name" value="Znf_RING_CS"/>
</dbReference>
<dbReference type="GO" id="GO:0008270">
    <property type="term" value="F:zinc ion binding"/>
    <property type="evidence" value="ECO:0007669"/>
    <property type="project" value="UniProtKB-KW"/>
</dbReference>
<dbReference type="SUPFAM" id="SSF49599">
    <property type="entry name" value="TRAF domain-like"/>
    <property type="match status" value="1"/>
</dbReference>
<evidence type="ECO:0000259" key="7">
    <source>
        <dbReference type="PROSITE" id="PS50089"/>
    </source>
</evidence>
<keyword evidence="3" id="KW-0862">Zinc</keyword>
<sequence>MPPPNTPVDIEPLSPIRSSRGSDPASIPTPPSPAPSITMSAQHRFRTTEWERFSNEPMPALVPIGDNHADRSRPKSDDPVDEFGPTETAQLKTPFLPPLPAAYTSEPVFNERPRPIESDGNSYYNLELIHNIDFSALTYIGTVDENLICSICRTPFFNPVITDCCHIFCHSCLHQALKHGSSSCPIDRTILEIVNEDYCKAPTVIRNQVDALKAECPACSAAIERSVLQIHLAQHCPEARMACPGKNTSKGCAFLMLRKHLGSECMHYAEHCPDCNLELMAIDMDHHRNELCTKRIGTCQHCGAEYVEIHSEQHLLACPDLEISCKWSDIGCDFTTTRKTMVNHEKSCNLRFMGKKFESMAKESNEFRNEIADLKNERNNQERRIKALEGTFKSIRFPFDDISDPTSDAFSGFRDNTDPSPTGFDHVMALMDSQQRNINKLSTSLRELEARYSTLLFNETIQIRNDLAELRSLQQTTSMHVRWLMQFRLQENRRVRAGTGLGSNAGGSEGSDGSPMGPRRSSDSLHQPPRL</sequence>
<dbReference type="PANTHER" id="PTHR10131:SF94">
    <property type="entry name" value="TNF RECEPTOR-ASSOCIATED FACTOR 4"/>
    <property type="match status" value="1"/>
</dbReference>
<evidence type="ECO:0000256" key="6">
    <source>
        <dbReference type="SAM" id="MobiDB-lite"/>
    </source>
</evidence>
<feature type="region of interest" description="Disordered" evidence="6">
    <location>
        <begin position="1"/>
        <end position="96"/>
    </location>
</feature>
<dbReference type="PROSITE" id="PS00518">
    <property type="entry name" value="ZF_RING_1"/>
    <property type="match status" value="1"/>
</dbReference>
<dbReference type="Pfam" id="PF00097">
    <property type="entry name" value="zf-C3HC4"/>
    <property type="match status" value="1"/>
</dbReference>
<keyword evidence="5" id="KW-0175">Coiled coil</keyword>
<gene>
    <name evidence="8" type="ORF">PAC_01906</name>
</gene>
<name>A0A1L7WGY9_9HELO</name>
<organism evidence="8 9">
    <name type="scientific">Phialocephala subalpina</name>
    <dbReference type="NCBI Taxonomy" id="576137"/>
    <lineage>
        <taxon>Eukaryota</taxon>
        <taxon>Fungi</taxon>
        <taxon>Dikarya</taxon>
        <taxon>Ascomycota</taxon>
        <taxon>Pezizomycotina</taxon>
        <taxon>Leotiomycetes</taxon>
        <taxon>Helotiales</taxon>
        <taxon>Mollisiaceae</taxon>
        <taxon>Phialocephala</taxon>
        <taxon>Phialocephala fortinii species complex</taxon>
    </lineage>
</organism>
<dbReference type="InterPro" id="IPR001841">
    <property type="entry name" value="Znf_RING"/>
</dbReference>
<dbReference type="OrthoDB" id="1630758at2759"/>
<dbReference type="Gene3D" id="3.30.40.10">
    <property type="entry name" value="Zinc/RING finger domain, C3HC4 (zinc finger)"/>
    <property type="match status" value="2"/>
</dbReference>
<reference evidence="8 9" key="1">
    <citation type="submission" date="2016-03" db="EMBL/GenBank/DDBJ databases">
        <authorList>
            <person name="Ploux O."/>
        </authorList>
    </citation>
    <scope>NUCLEOTIDE SEQUENCE [LARGE SCALE GENOMIC DNA]</scope>
    <source>
        <strain evidence="8 9">UAMH 11012</strain>
    </source>
</reference>
<dbReference type="PANTHER" id="PTHR10131">
    <property type="entry name" value="TNF RECEPTOR ASSOCIATED FACTOR"/>
    <property type="match status" value="1"/>
</dbReference>
<feature type="region of interest" description="Disordered" evidence="6">
    <location>
        <begin position="498"/>
        <end position="531"/>
    </location>
</feature>
<feature type="domain" description="RING-type" evidence="7">
    <location>
        <begin position="149"/>
        <end position="188"/>
    </location>
</feature>
<evidence type="ECO:0000313" key="9">
    <source>
        <dbReference type="Proteomes" id="UP000184330"/>
    </source>
</evidence>
<keyword evidence="1" id="KW-0479">Metal-binding</keyword>
<dbReference type="STRING" id="576137.A0A1L7WGY9"/>
<accession>A0A1L7WGY9</accession>
<dbReference type="CDD" id="cd16449">
    <property type="entry name" value="RING-HC"/>
    <property type="match status" value="1"/>
</dbReference>
<keyword evidence="9" id="KW-1185">Reference proteome</keyword>
<proteinExistence type="predicted"/>
<protein>
    <recommendedName>
        <fullName evidence="7">RING-type domain-containing protein</fullName>
    </recommendedName>
</protein>
<evidence type="ECO:0000256" key="5">
    <source>
        <dbReference type="SAM" id="Coils"/>
    </source>
</evidence>